<proteinExistence type="predicted"/>
<dbReference type="InterPro" id="IPR011990">
    <property type="entry name" value="TPR-like_helical_dom_sf"/>
</dbReference>
<dbReference type="SUPFAM" id="SSF81901">
    <property type="entry name" value="HCP-like"/>
    <property type="match status" value="1"/>
</dbReference>
<accession>A0ABU3N991</accession>
<gene>
    <name evidence="1" type="ORF">MZO42_20465</name>
</gene>
<reference evidence="1" key="1">
    <citation type="submission" date="2022-04" db="EMBL/GenBank/DDBJ databases">
        <title>Tomato heritable bacteria conferring resistance against bacterial wilt.</title>
        <authorList>
            <person name="Yin J."/>
        </authorList>
    </citation>
    <scope>NUCLEOTIDE SEQUENCE</scope>
    <source>
        <strain evidence="1">Cra20</strain>
    </source>
</reference>
<comment type="caution">
    <text evidence="1">The sequence shown here is derived from an EMBL/GenBank/DDBJ whole genome shotgun (WGS) entry which is preliminary data.</text>
</comment>
<sequence>MQQGTSDRLANNINRWLDGNSPSDGIALVRHLALRGDPDAITELDRLAVDRRPSATPLSAAGMAHRAAKRGHAPAAYNLAMQCFNNGDLQAYRYWLRRAAKAGDANAVHQLARFEVRLPHGAARDIGRGRPYRSYDQTCLTDGGRPPNAARFVAPRLPSIAPDQHGLSASHPFADMLAM</sequence>
<organism evidence="1">
    <name type="scientific">Sphingomonas psychrotolerans</name>
    <dbReference type="NCBI Taxonomy" id="1327635"/>
    <lineage>
        <taxon>Bacteria</taxon>
        <taxon>Pseudomonadati</taxon>
        <taxon>Pseudomonadota</taxon>
        <taxon>Alphaproteobacteria</taxon>
        <taxon>Sphingomonadales</taxon>
        <taxon>Sphingomonadaceae</taxon>
        <taxon>Sphingomonas</taxon>
    </lineage>
</organism>
<name>A0ABU3N991_9SPHN</name>
<dbReference type="Gene3D" id="1.25.40.10">
    <property type="entry name" value="Tetratricopeptide repeat domain"/>
    <property type="match status" value="1"/>
</dbReference>
<evidence type="ECO:0008006" key="2">
    <source>
        <dbReference type="Google" id="ProtNLM"/>
    </source>
</evidence>
<dbReference type="EMBL" id="JALMLT010000007">
    <property type="protein sequence ID" value="MDT8761080.1"/>
    <property type="molecule type" value="Genomic_DNA"/>
</dbReference>
<protein>
    <recommendedName>
        <fullName evidence="2">Sel1 repeat family protein</fullName>
    </recommendedName>
</protein>
<evidence type="ECO:0000313" key="1">
    <source>
        <dbReference type="EMBL" id="MDT8761080.1"/>
    </source>
</evidence>